<reference evidence="1" key="1">
    <citation type="submission" date="2020-04" db="EMBL/GenBank/DDBJ databases">
        <authorList>
            <person name="Alioto T."/>
            <person name="Alioto T."/>
            <person name="Gomez Garrido J."/>
        </authorList>
    </citation>
    <scope>NUCLEOTIDE SEQUENCE</scope>
    <source>
        <strain evidence="1">A484AB</strain>
    </source>
</reference>
<dbReference type="EMBL" id="CACRXK020017361">
    <property type="protein sequence ID" value="CAB4031104.1"/>
    <property type="molecule type" value="Genomic_DNA"/>
</dbReference>
<name>A0A6S7JLS5_PARCT</name>
<comment type="caution">
    <text evidence="1">The sequence shown here is derived from an EMBL/GenBank/DDBJ whole genome shotgun (WGS) entry which is preliminary data.</text>
</comment>
<sequence>MVESAQPDIADKLSELLKAVERSIKAREQNKETLTEAHELGTRKHTDLIKSQQEQQAQLATLISQSTLQIGPAIHQTPFYGKPTDDLLSFISHFESSRISAVGMTTNVLELCHFIYRVMLVHGMQVLIQKH</sequence>
<proteinExistence type="predicted"/>
<gene>
    <name evidence="1" type="ORF">PACLA_8A071690</name>
</gene>
<evidence type="ECO:0000313" key="1">
    <source>
        <dbReference type="EMBL" id="CAB4031104.1"/>
    </source>
</evidence>
<keyword evidence="2" id="KW-1185">Reference proteome</keyword>
<organism evidence="1 2">
    <name type="scientific">Paramuricea clavata</name>
    <name type="common">Red gorgonian</name>
    <name type="synonym">Violescent sea-whip</name>
    <dbReference type="NCBI Taxonomy" id="317549"/>
    <lineage>
        <taxon>Eukaryota</taxon>
        <taxon>Metazoa</taxon>
        <taxon>Cnidaria</taxon>
        <taxon>Anthozoa</taxon>
        <taxon>Octocorallia</taxon>
        <taxon>Malacalcyonacea</taxon>
        <taxon>Plexauridae</taxon>
        <taxon>Paramuricea</taxon>
    </lineage>
</organism>
<accession>A0A6S7JLS5</accession>
<evidence type="ECO:0000313" key="2">
    <source>
        <dbReference type="Proteomes" id="UP001152795"/>
    </source>
</evidence>
<protein>
    <submittedName>
        <fullName evidence="1">Uncharacterized protein</fullName>
    </submittedName>
</protein>
<dbReference type="Proteomes" id="UP001152795">
    <property type="component" value="Unassembled WGS sequence"/>
</dbReference>
<dbReference type="AlphaFoldDB" id="A0A6S7JLS5"/>